<name>A7AY29_MEDG7</name>
<reference evidence="1 2" key="1">
    <citation type="submission" date="2007-04" db="EMBL/GenBank/DDBJ databases">
        <authorList>
            <person name="Fulton L."/>
            <person name="Clifton S."/>
            <person name="Fulton B."/>
            <person name="Xu J."/>
            <person name="Minx P."/>
            <person name="Pepin K.H."/>
            <person name="Johnson M."/>
            <person name="Thiruvilangam P."/>
            <person name="Bhonagiri V."/>
            <person name="Nash W.E."/>
            <person name="Mardis E.R."/>
            <person name="Wilson R.K."/>
        </authorList>
    </citation>
    <scope>NUCLEOTIDE SEQUENCE [LARGE SCALE GENOMIC DNA]</scope>
    <source>
        <strain evidence="1 2">ATCC 29149</strain>
    </source>
</reference>
<gene>
    <name evidence="1" type="ORF">RUMGNA_00194</name>
</gene>
<reference evidence="1 2" key="2">
    <citation type="submission" date="2007-06" db="EMBL/GenBank/DDBJ databases">
        <title>Draft genome sequence of Ruminococcus gnavus (ATCC 29149).</title>
        <authorList>
            <person name="Sudarsanam P."/>
            <person name="Ley R."/>
            <person name="Guruge J."/>
            <person name="Turnbaugh P.J."/>
            <person name="Mahowald M."/>
            <person name="Liep D."/>
            <person name="Gordon J."/>
        </authorList>
    </citation>
    <scope>NUCLEOTIDE SEQUENCE [LARGE SCALE GENOMIC DNA]</scope>
    <source>
        <strain evidence="1 2">ATCC 29149</strain>
    </source>
</reference>
<dbReference type="EMBL" id="AAYG02000002">
    <property type="protein sequence ID" value="EDN79426.1"/>
    <property type="molecule type" value="Genomic_DNA"/>
</dbReference>
<protein>
    <submittedName>
        <fullName evidence="1">Uncharacterized protein</fullName>
    </submittedName>
</protein>
<dbReference type="RefSeq" id="WP_004840178.1">
    <property type="nucleotide sequence ID" value="NZ_AAYG02000002.1"/>
</dbReference>
<accession>A7AY29</accession>
<comment type="caution">
    <text evidence="1">The sequence shown here is derived from an EMBL/GenBank/DDBJ whole genome shotgun (WGS) entry which is preliminary data.</text>
</comment>
<dbReference type="AlphaFoldDB" id="A7AY29"/>
<dbReference type="Proteomes" id="UP000004410">
    <property type="component" value="Unassembled WGS sequence"/>
</dbReference>
<sequence>MWIAKVMSVTTDQEGNEQLYVTSYSGNESLKTTYKEAMKACKKKKIGLVAFYNNMTAEEIYYDDATKKETRAEYQISKGLLGGILLYGRNHKKLCTIRENKEEQA</sequence>
<proteinExistence type="predicted"/>
<dbReference type="GeneID" id="57433408"/>
<organism evidence="1 2">
    <name type="scientific">Mediterraneibacter gnavus (strain ATCC 29149 / DSM 114966 / JCM 6515 / VPI C7-9)</name>
    <name type="common">Ruminococcus gnavus</name>
    <dbReference type="NCBI Taxonomy" id="411470"/>
    <lineage>
        <taxon>Bacteria</taxon>
        <taxon>Bacillati</taxon>
        <taxon>Bacillota</taxon>
        <taxon>Clostridia</taxon>
        <taxon>Lachnospirales</taxon>
        <taxon>Lachnospiraceae</taxon>
        <taxon>Mediterraneibacter</taxon>
    </lineage>
</organism>
<dbReference type="PaxDb" id="411470-RUMGNA_00194"/>
<evidence type="ECO:0000313" key="2">
    <source>
        <dbReference type="Proteomes" id="UP000004410"/>
    </source>
</evidence>
<evidence type="ECO:0000313" key="1">
    <source>
        <dbReference type="EMBL" id="EDN79426.1"/>
    </source>
</evidence>